<keyword evidence="2" id="KW-0813">Transport</keyword>
<gene>
    <name evidence="10" type="ORF">Ga0061069_101505</name>
</gene>
<dbReference type="GO" id="GO:0015220">
    <property type="term" value="F:choline transmembrane transporter activity"/>
    <property type="evidence" value="ECO:0007669"/>
    <property type="project" value="TreeGrafter"/>
</dbReference>
<evidence type="ECO:0000256" key="9">
    <source>
        <dbReference type="SAM" id="Phobius"/>
    </source>
</evidence>
<dbReference type="InterPro" id="IPR037185">
    <property type="entry name" value="EmrE-like"/>
</dbReference>
<dbReference type="GO" id="GO:0005886">
    <property type="term" value="C:plasma membrane"/>
    <property type="evidence" value="ECO:0007669"/>
    <property type="project" value="UniProtKB-SubCell"/>
</dbReference>
<evidence type="ECO:0000256" key="6">
    <source>
        <dbReference type="ARBA" id="ARBA00023136"/>
    </source>
</evidence>
<keyword evidence="4 8" id="KW-0812">Transmembrane</keyword>
<feature type="transmembrane region" description="Helical" evidence="9">
    <location>
        <begin position="12"/>
        <end position="33"/>
    </location>
</feature>
<comment type="subcellular location">
    <subcellularLocation>
        <location evidence="1 8">Cell membrane</location>
        <topology evidence="1 8">Multi-pass membrane protein</topology>
    </subcellularLocation>
</comment>
<dbReference type="PANTHER" id="PTHR30561">
    <property type="entry name" value="SMR FAMILY PROTON-DEPENDENT DRUG EFFLUX TRANSPORTER SUGE"/>
    <property type="match status" value="1"/>
</dbReference>
<evidence type="ECO:0000256" key="8">
    <source>
        <dbReference type="RuleBase" id="RU003942"/>
    </source>
</evidence>
<dbReference type="InterPro" id="IPR045324">
    <property type="entry name" value="Small_multidrug_res"/>
</dbReference>
<reference evidence="11" key="1">
    <citation type="submission" date="2015-08" db="EMBL/GenBank/DDBJ databases">
        <authorList>
            <person name="Varghese N."/>
        </authorList>
    </citation>
    <scope>NUCLEOTIDE SEQUENCE [LARGE SCALE GENOMIC DNA]</scope>
    <source>
        <strain evidence="11">DSM 18181</strain>
    </source>
</reference>
<feature type="transmembrane region" description="Helical" evidence="9">
    <location>
        <begin position="100"/>
        <end position="119"/>
    </location>
</feature>
<dbReference type="SUPFAM" id="SSF103481">
    <property type="entry name" value="Multidrug resistance efflux transporter EmrE"/>
    <property type="match status" value="1"/>
</dbReference>
<organism evidence="10 11">
    <name type="scientific">Thiomonas bhubaneswarensis</name>
    <dbReference type="NCBI Taxonomy" id="339866"/>
    <lineage>
        <taxon>Bacteria</taxon>
        <taxon>Pseudomonadati</taxon>
        <taxon>Pseudomonadota</taxon>
        <taxon>Betaproteobacteria</taxon>
        <taxon>Burkholderiales</taxon>
        <taxon>Thiomonas</taxon>
    </lineage>
</organism>
<dbReference type="Proteomes" id="UP000183649">
    <property type="component" value="Unassembled WGS sequence"/>
</dbReference>
<dbReference type="PANTHER" id="PTHR30561:SF1">
    <property type="entry name" value="MULTIDRUG TRANSPORTER EMRE"/>
    <property type="match status" value="1"/>
</dbReference>
<proteinExistence type="inferred from homology"/>
<evidence type="ECO:0000256" key="1">
    <source>
        <dbReference type="ARBA" id="ARBA00004651"/>
    </source>
</evidence>
<evidence type="ECO:0000256" key="3">
    <source>
        <dbReference type="ARBA" id="ARBA00022475"/>
    </source>
</evidence>
<dbReference type="EMBL" id="CYHF01000001">
    <property type="protein sequence ID" value="CUA94026.1"/>
    <property type="molecule type" value="Genomic_DNA"/>
</dbReference>
<dbReference type="FunFam" id="1.10.3730.20:FF:000001">
    <property type="entry name" value="Quaternary ammonium compound resistance transporter SugE"/>
    <property type="match status" value="1"/>
</dbReference>
<dbReference type="GO" id="GO:1990961">
    <property type="term" value="P:xenobiotic detoxification by transmembrane export across the plasma membrane"/>
    <property type="evidence" value="ECO:0007669"/>
    <property type="project" value="UniProtKB-ARBA"/>
</dbReference>
<comment type="similarity">
    <text evidence="7 8">Belongs to the drug/metabolite transporter (DMT) superfamily. Small multidrug resistance (SMR) (TC 2.A.7.1) family.</text>
</comment>
<sequence length="125" mass="13197">MLGTGNETVAGYAAAMQSWLFLFGAIAAEVIGTTALKATHGFTRLLPSLVVVVAYALAFYLLSRTMQTIPMSISYAVWSGVGIVLITLIGYVVYHQTLDLAALIGLGLILAGVLVIHLFSKSVAH</sequence>
<dbReference type="GO" id="GO:0015297">
    <property type="term" value="F:antiporter activity"/>
    <property type="evidence" value="ECO:0007669"/>
    <property type="project" value="TreeGrafter"/>
</dbReference>
<evidence type="ECO:0000256" key="2">
    <source>
        <dbReference type="ARBA" id="ARBA00022448"/>
    </source>
</evidence>
<dbReference type="Pfam" id="PF00893">
    <property type="entry name" value="Multi_Drug_Res"/>
    <property type="match status" value="1"/>
</dbReference>
<evidence type="ECO:0000313" key="11">
    <source>
        <dbReference type="Proteomes" id="UP000183649"/>
    </source>
</evidence>
<keyword evidence="3" id="KW-1003">Cell membrane</keyword>
<protein>
    <submittedName>
        <fullName evidence="10">Multidrug transporter EmrE and related cation transporters</fullName>
    </submittedName>
</protein>
<dbReference type="GO" id="GO:0031460">
    <property type="term" value="P:glycine betaine transport"/>
    <property type="evidence" value="ECO:0007669"/>
    <property type="project" value="TreeGrafter"/>
</dbReference>
<keyword evidence="6 9" id="KW-0472">Membrane</keyword>
<accession>A0A0K6HT53</accession>
<keyword evidence="11" id="KW-1185">Reference proteome</keyword>
<dbReference type="AlphaFoldDB" id="A0A0K6HT53"/>
<evidence type="ECO:0000256" key="7">
    <source>
        <dbReference type="ARBA" id="ARBA00038032"/>
    </source>
</evidence>
<evidence type="ECO:0000313" key="10">
    <source>
        <dbReference type="EMBL" id="CUA94026.1"/>
    </source>
</evidence>
<keyword evidence="5 9" id="KW-1133">Transmembrane helix</keyword>
<dbReference type="GO" id="GO:0015199">
    <property type="term" value="F:amino-acid betaine transmembrane transporter activity"/>
    <property type="evidence" value="ECO:0007669"/>
    <property type="project" value="TreeGrafter"/>
</dbReference>
<dbReference type="Gene3D" id="1.10.3730.20">
    <property type="match status" value="1"/>
</dbReference>
<feature type="transmembrane region" description="Helical" evidence="9">
    <location>
        <begin position="75"/>
        <end position="94"/>
    </location>
</feature>
<dbReference type="STRING" id="339866.GCA_001418255_00502"/>
<feature type="transmembrane region" description="Helical" evidence="9">
    <location>
        <begin position="45"/>
        <end position="63"/>
    </location>
</feature>
<evidence type="ECO:0000256" key="5">
    <source>
        <dbReference type="ARBA" id="ARBA00022989"/>
    </source>
</evidence>
<dbReference type="InterPro" id="IPR000390">
    <property type="entry name" value="Small_drug/metabolite_transptr"/>
</dbReference>
<name>A0A0K6HT53_9BURK</name>
<evidence type="ECO:0000256" key="4">
    <source>
        <dbReference type="ARBA" id="ARBA00022692"/>
    </source>
</evidence>